<evidence type="ECO:0000313" key="7">
    <source>
        <dbReference type="Proteomes" id="UP000613113"/>
    </source>
</evidence>
<keyword evidence="2" id="KW-0805">Transcription regulation</keyword>
<evidence type="ECO:0000256" key="2">
    <source>
        <dbReference type="ARBA" id="ARBA00023015"/>
    </source>
</evidence>
<evidence type="ECO:0000256" key="4">
    <source>
        <dbReference type="ARBA" id="ARBA00023163"/>
    </source>
</evidence>
<dbReference type="InterPro" id="IPR036390">
    <property type="entry name" value="WH_DNA-bd_sf"/>
</dbReference>
<accession>A0ABR6YL39</accession>
<proteinExistence type="inferred from homology"/>
<evidence type="ECO:0000256" key="1">
    <source>
        <dbReference type="ARBA" id="ARBA00009437"/>
    </source>
</evidence>
<dbReference type="RefSeq" id="WP_186862237.1">
    <property type="nucleotide sequence ID" value="NZ_JACOGC010000002.1"/>
</dbReference>
<dbReference type="Pfam" id="PF03466">
    <property type="entry name" value="LysR_substrate"/>
    <property type="match status" value="1"/>
</dbReference>
<dbReference type="CDD" id="cd08422">
    <property type="entry name" value="PBP2_CrgA_like"/>
    <property type="match status" value="1"/>
</dbReference>
<organism evidence="6 7">
    <name type="scientific">Undibacterium griseum</name>
    <dbReference type="NCBI Taxonomy" id="2762295"/>
    <lineage>
        <taxon>Bacteria</taxon>
        <taxon>Pseudomonadati</taxon>
        <taxon>Pseudomonadota</taxon>
        <taxon>Betaproteobacteria</taxon>
        <taxon>Burkholderiales</taxon>
        <taxon>Oxalobacteraceae</taxon>
        <taxon>Undibacterium</taxon>
    </lineage>
</organism>
<protein>
    <submittedName>
        <fullName evidence="6">LysR family transcriptional regulator</fullName>
    </submittedName>
</protein>
<evidence type="ECO:0000256" key="3">
    <source>
        <dbReference type="ARBA" id="ARBA00023125"/>
    </source>
</evidence>
<dbReference type="PANTHER" id="PTHR30537">
    <property type="entry name" value="HTH-TYPE TRANSCRIPTIONAL REGULATOR"/>
    <property type="match status" value="1"/>
</dbReference>
<dbReference type="InterPro" id="IPR036388">
    <property type="entry name" value="WH-like_DNA-bd_sf"/>
</dbReference>
<keyword evidence="7" id="KW-1185">Reference proteome</keyword>
<dbReference type="Proteomes" id="UP000613113">
    <property type="component" value="Unassembled WGS sequence"/>
</dbReference>
<dbReference type="SUPFAM" id="SSF53850">
    <property type="entry name" value="Periplasmic binding protein-like II"/>
    <property type="match status" value="1"/>
</dbReference>
<reference evidence="6 7" key="1">
    <citation type="submission" date="2020-08" db="EMBL/GenBank/DDBJ databases">
        <title>Novel species isolated from subtropical streams in China.</title>
        <authorList>
            <person name="Lu H."/>
        </authorList>
    </citation>
    <scope>NUCLEOTIDE SEQUENCE [LARGE SCALE GENOMIC DNA]</scope>
    <source>
        <strain evidence="6 7">FT31W</strain>
    </source>
</reference>
<dbReference type="Pfam" id="PF00126">
    <property type="entry name" value="HTH_1"/>
    <property type="match status" value="1"/>
</dbReference>
<dbReference type="PANTHER" id="PTHR30537:SF66">
    <property type="entry name" value="IRON-REGULATED VIRULENCE REGULATORY PROTEIN IRGB"/>
    <property type="match status" value="1"/>
</dbReference>
<dbReference type="Gene3D" id="1.10.10.10">
    <property type="entry name" value="Winged helix-like DNA-binding domain superfamily/Winged helix DNA-binding domain"/>
    <property type="match status" value="1"/>
</dbReference>
<dbReference type="InterPro" id="IPR005119">
    <property type="entry name" value="LysR_subst-bd"/>
</dbReference>
<comment type="caution">
    <text evidence="6">The sequence shown here is derived from an EMBL/GenBank/DDBJ whole genome shotgun (WGS) entry which is preliminary data.</text>
</comment>
<name>A0ABR6YL39_9BURK</name>
<dbReference type="PRINTS" id="PR00039">
    <property type="entry name" value="HTHLYSR"/>
</dbReference>
<dbReference type="InterPro" id="IPR000847">
    <property type="entry name" value="LysR_HTH_N"/>
</dbReference>
<evidence type="ECO:0000313" key="6">
    <source>
        <dbReference type="EMBL" id="MBC3884622.1"/>
    </source>
</evidence>
<keyword evidence="4" id="KW-0804">Transcription</keyword>
<dbReference type="SUPFAM" id="SSF46785">
    <property type="entry name" value="Winged helix' DNA-binding domain"/>
    <property type="match status" value="1"/>
</dbReference>
<dbReference type="EMBL" id="JACOGC010000002">
    <property type="protein sequence ID" value="MBC3884622.1"/>
    <property type="molecule type" value="Genomic_DNA"/>
</dbReference>
<comment type="similarity">
    <text evidence="1">Belongs to the LysR transcriptional regulatory family.</text>
</comment>
<keyword evidence="3" id="KW-0238">DNA-binding</keyword>
<feature type="domain" description="HTH lysR-type" evidence="5">
    <location>
        <begin position="7"/>
        <end position="64"/>
    </location>
</feature>
<sequence>MAALDQIDLNALTIFVAVADSGSFTAAAEQLNVAKAKVSIQINRLEQQLGTALFTRTTRKVALTEAGRYLQQQSQPLLQGLQDALIQTGNERTAAPGVLTGSLRIAASVNQASLSVAPALARFAGLHPRLRIDLRTGDKISDLIADGIDLSFRMGWLRDSSQRAVKLGEFRQFVVAAPAYLKQHGLPAHPEALSGHAWISLSLLPAPLTWAFTHTDGSTLTVQMKSRFQVDAPSSLLALLRQGAGISVMEELSLQDALRNGDLVRIFPEWSLPSGGIYAVLPPGRHIPAKVRAFIDFYREFLQNSTCAGAIT</sequence>
<dbReference type="Gene3D" id="3.40.190.290">
    <property type="match status" value="1"/>
</dbReference>
<dbReference type="InterPro" id="IPR058163">
    <property type="entry name" value="LysR-type_TF_proteobact-type"/>
</dbReference>
<evidence type="ECO:0000259" key="5">
    <source>
        <dbReference type="PROSITE" id="PS50931"/>
    </source>
</evidence>
<gene>
    <name evidence="6" type="ORF">H8K27_05715</name>
</gene>
<dbReference type="PROSITE" id="PS50931">
    <property type="entry name" value="HTH_LYSR"/>
    <property type="match status" value="1"/>
</dbReference>